<evidence type="ECO:0008006" key="3">
    <source>
        <dbReference type="Google" id="ProtNLM"/>
    </source>
</evidence>
<accession>A0A7X5V4J5</accession>
<keyword evidence="2" id="KW-1185">Reference proteome</keyword>
<dbReference type="EMBL" id="JAASRO010000001">
    <property type="protein sequence ID" value="NIK54493.1"/>
    <property type="molecule type" value="Genomic_DNA"/>
</dbReference>
<dbReference type="Proteomes" id="UP000555407">
    <property type="component" value="Unassembled WGS sequence"/>
</dbReference>
<organism evidence="1 2">
    <name type="scientific">Kribbella shirazensis</name>
    <dbReference type="NCBI Taxonomy" id="1105143"/>
    <lineage>
        <taxon>Bacteria</taxon>
        <taxon>Bacillati</taxon>
        <taxon>Actinomycetota</taxon>
        <taxon>Actinomycetes</taxon>
        <taxon>Propionibacteriales</taxon>
        <taxon>Kribbellaceae</taxon>
        <taxon>Kribbella</taxon>
    </lineage>
</organism>
<protein>
    <recommendedName>
        <fullName evidence="3">DUF4352 domain-containing protein</fullName>
    </recommendedName>
</protein>
<dbReference type="AlphaFoldDB" id="A0A7X5V4J5"/>
<comment type="caution">
    <text evidence="1">The sequence shown here is derived from an EMBL/GenBank/DDBJ whole genome shotgun (WGS) entry which is preliminary data.</text>
</comment>
<sequence>MRGRTLLNVALTLAVLVAIVGLYRLTPTQQDIQDPTPVKGAVGRAVQTPRFDLTVDDVRAGKKLRIPRAAPDRDSLTAFVVVDATVTANREPMHIFDVRIRAADGVTYLGANRSGLDRVDLTGTEFAPGIPVRGSFVVEMPADKVPGATLQVMEKSAMNELEPQITVPLGPDPLEVRDVVDLTAASDT</sequence>
<gene>
    <name evidence="1" type="ORF">BJY22_000210</name>
</gene>
<proteinExistence type="predicted"/>
<reference evidence="1 2" key="1">
    <citation type="submission" date="2020-03" db="EMBL/GenBank/DDBJ databases">
        <title>Sequencing the genomes of 1000 actinobacteria strains.</title>
        <authorList>
            <person name="Klenk H.-P."/>
        </authorList>
    </citation>
    <scope>NUCLEOTIDE SEQUENCE [LARGE SCALE GENOMIC DNA]</scope>
    <source>
        <strain evidence="1 2">DSM 45490</strain>
    </source>
</reference>
<name>A0A7X5V4J5_9ACTN</name>
<evidence type="ECO:0000313" key="2">
    <source>
        <dbReference type="Proteomes" id="UP000555407"/>
    </source>
</evidence>
<dbReference type="RefSeq" id="WP_167203306.1">
    <property type="nucleotide sequence ID" value="NZ_JAASRO010000001.1"/>
</dbReference>
<evidence type="ECO:0000313" key="1">
    <source>
        <dbReference type="EMBL" id="NIK54493.1"/>
    </source>
</evidence>